<dbReference type="InterPro" id="IPR038050">
    <property type="entry name" value="Neuro_actylchol_rec"/>
</dbReference>
<proteinExistence type="inferred from homology"/>
<keyword evidence="3 5" id="KW-1133">Transmembrane helix</keyword>
<feature type="transmembrane region" description="Helical" evidence="5">
    <location>
        <begin position="247"/>
        <end position="270"/>
    </location>
</feature>
<dbReference type="Proteomes" id="UP000024404">
    <property type="component" value="Unassembled WGS sequence"/>
</dbReference>
<evidence type="ECO:0000313" key="8">
    <source>
        <dbReference type="EnsemblMetazoa" id="OVOC10730a.1"/>
    </source>
</evidence>
<comment type="similarity">
    <text evidence="5">Belongs to the ligand-gated ion channel (TC 1.A.9) family.</text>
</comment>
<dbReference type="GO" id="GO:0016020">
    <property type="term" value="C:membrane"/>
    <property type="evidence" value="ECO:0007669"/>
    <property type="project" value="UniProtKB-SubCell"/>
</dbReference>
<evidence type="ECO:0000256" key="5">
    <source>
        <dbReference type="RuleBase" id="RU000687"/>
    </source>
</evidence>
<accession>A0A2K6VFU4</accession>
<evidence type="ECO:0000259" key="6">
    <source>
        <dbReference type="Pfam" id="PF02931"/>
    </source>
</evidence>
<dbReference type="PANTHER" id="PTHR18945">
    <property type="entry name" value="NEUROTRANSMITTER GATED ION CHANNEL"/>
    <property type="match status" value="1"/>
</dbReference>
<feature type="chain" id="PRO_5014295782" evidence="5">
    <location>
        <begin position="20"/>
        <end position="570"/>
    </location>
</feature>
<evidence type="ECO:0000259" key="7">
    <source>
        <dbReference type="Pfam" id="PF02932"/>
    </source>
</evidence>
<dbReference type="EnsemblMetazoa" id="OVOC10730a.2">
    <property type="protein sequence ID" value="OVOC10730a.2"/>
    <property type="gene ID" value="WBGene00247539"/>
</dbReference>
<feature type="transmembrane region" description="Helical" evidence="5">
    <location>
        <begin position="312"/>
        <end position="335"/>
    </location>
</feature>
<evidence type="ECO:0000313" key="9">
    <source>
        <dbReference type="Proteomes" id="UP000024404"/>
    </source>
</evidence>
<dbReference type="InterPro" id="IPR018000">
    <property type="entry name" value="Neurotransmitter_ion_chnl_CS"/>
</dbReference>
<dbReference type="SUPFAM" id="SSF90112">
    <property type="entry name" value="Neurotransmitter-gated ion-channel transmembrane pore"/>
    <property type="match status" value="1"/>
</dbReference>
<reference evidence="9" key="1">
    <citation type="submission" date="2013-10" db="EMBL/GenBank/DDBJ databases">
        <title>Genome sequencing of Onchocerca volvulus.</title>
        <authorList>
            <person name="Cotton J."/>
            <person name="Tsai J."/>
            <person name="Stanley E."/>
            <person name="Tracey A."/>
            <person name="Holroyd N."/>
            <person name="Lustigman S."/>
            <person name="Berriman M."/>
        </authorList>
    </citation>
    <scope>NUCLEOTIDE SEQUENCE</scope>
</reference>
<evidence type="ECO:0000256" key="1">
    <source>
        <dbReference type="ARBA" id="ARBA00004141"/>
    </source>
</evidence>
<dbReference type="FunFam" id="2.70.170.10:FF:000028">
    <property type="entry name" value="AcetylCholine Receptor"/>
    <property type="match status" value="1"/>
</dbReference>
<sequence length="570" mass="66284">MSLFLFAIIFAFPVTSLETRQTVSARQQLPHVRLIQDLLSTEKYDPSIRPVENHSESLTVHISMSLYQIIDVDERSQYLTLNIWMIQKWIDEFLYWDPNEYDMINSTVLPYNVLWIPDTFVYNSVVMNREGSEKYMNVVVKSRYWKNKYGAEVFFLYPALHTVRCLIDIHYFPYDHQNCTLTLGSWTSSLSLLNYTVDKTVNMQSYIPNEEWDVLSFSLHRNEYLYACCQEPWVIIEGFLIIRRKPLYYVVNLIIPTTIITLVAVVGFFTPASTDDERTEKITISITALLAVSILMLMVSDQMPTTSDFVPLIAWFYLSNIIVISTATFCTCAVFRIHNRHKYGNLPPILVRKLFFNYICNYLCISPPHELMMLWNGSKENVLQELKQKKKYITCSVPSLDKKMPTLTEVSMKASIQRILENDTAEKTERKAPRSSAKENWARVSFRLKDISSKTRDKSEVMPKESSLKQKMQKLSTIHSDQKHTSLWNTAVQFAHFTSVDLSHKPQSIELESMKHRRQCTLEWEFLATIMDQVFLLLFSTITILIVSALAMIAKLGQRRFDAAVEMPQS</sequence>
<feature type="domain" description="Neurotransmitter-gated ion-channel ligand-binding" evidence="6">
    <location>
        <begin position="33"/>
        <end position="246"/>
    </location>
</feature>
<dbReference type="SUPFAM" id="SSF63712">
    <property type="entry name" value="Nicotinic receptor ligand binding domain-like"/>
    <property type="match status" value="1"/>
</dbReference>
<dbReference type="EnsemblMetazoa" id="OVOC10730a.1">
    <property type="protein sequence ID" value="OVOC10730a.1"/>
    <property type="gene ID" value="WBGene00247539"/>
</dbReference>
<name>A0A2K6VFU4_ONCVO</name>
<dbReference type="InterPro" id="IPR006029">
    <property type="entry name" value="Neurotrans-gated_channel_TM"/>
</dbReference>
<keyword evidence="2 5" id="KW-0812">Transmembrane</keyword>
<keyword evidence="9" id="KW-1185">Reference proteome</keyword>
<feature type="signal peptide" evidence="5">
    <location>
        <begin position="1"/>
        <end position="19"/>
    </location>
</feature>
<dbReference type="PRINTS" id="PR00252">
    <property type="entry name" value="NRIONCHANNEL"/>
</dbReference>
<dbReference type="InterPro" id="IPR036734">
    <property type="entry name" value="Neur_chan_lig-bd_sf"/>
</dbReference>
<dbReference type="STRING" id="6282.A0A2K6VFU4"/>
<feature type="domain" description="Neurotransmitter-gated ion-channel transmembrane" evidence="7">
    <location>
        <begin position="253"/>
        <end position="545"/>
    </location>
</feature>
<feature type="transmembrane region" description="Helical" evidence="5">
    <location>
        <begin position="282"/>
        <end position="300"/>
    </location>
</feature>
<reference evidence="8" key="2">
    <citation type="submission" date="2018-02" db="UniProtKB">
        <authorList>
            <consortium name="EnsemblMetazoa"/>
        </authorList>
    </citation>
    <scope>IDENTIFICATION</scope>
</reference>
<dbReference type="AlphaFoldDB" id="A0A2K6VFU4"/>
<dbReference type="Pfam" id="PF02932">
    <property type="entry name" value="Neur_chan_memb"/>
    <property type="match status" value="1"/>
</dbReference>
<dbReference type="CDD" id="cd19051">
    <property type="entry name" value="LGIC_TM_cation"/>
    <property type="match status" value="1"/>
</dbReference>
<evidence type="ECO:0000256" key="3">
    <source>
        <dbReference type="ARBA" id="ARBA00022989"/>
    </source>
</evidence>
<dbReference type="Gene3D" id="1.20.58.390">
    <property type="entry name" value="Neurotransmitter-gated ion-channel transmembrane domain"/>
    <property type="match status" value="1"/>
</dbReference>
<evidence type="ECO:0000256" key="4">
    <source>
        <dbReference type="ARBA" id="ARBA00023136"/>
    </source>
</evidence>
<keyword evidence="5" id="KW-0407">Ion channel</keyword>
<dbReference type="InterPro" id="IPR006202">
    <property type="entry name" value="Neur_chan_lig-bd"/>
</dbReference>
<protein>
    <submittedName>
        <fullName evidence="8">Uncharacterized protein</fullName>
    </submittedName>
</protein>
<dbReference type="CDD" id="cd18997">
    <property type="entry name" value="LGIC_ECD_nAChR"/>
    <property type="match status" value="1"/>
</dbReference>
<dbReference type="EMBL" id="CMVM020000345">
    <property type="status" value="NOT_ANNOTATED_CDS"/>
    <property type="molecule type" value="Genomic_DNA"/>
</dbReference>
<dbReference type="GO" id="GO:0043067">
    <property type="term" value="P:regulation of programmed cell death"/>
    <property type="evidence" value="ECO:0007669"/>
    <property type="project" value="EnsemblMetazoa"/>
</dbReference>
<evidence type="ECO:0000256" key="2">
    <source>
        <dbReference type="ARBA" id="ARBA00022692"/>
    </source>
</evidence>
<feature type="transmembrane region" description="Helical" evidence="5">
    <location>
        <begin position="534"/>
        <end position="554"/>
    </location>
</feature>
<comment type="subcellular location">
    <subcellularLocation>
        <location evidence="1">Membrane</location>
        <topology evidence="1">Multi-pass membrane protein</topology>
    </subcellularLocation>
</comment>
<dbReference type="Gene3D" id="2.70.170.10">
    <property type="entry name" value="Neurotransmitter-gated ion-channel ligand-binding domain"/>
    <property type="match status" value="1"/>
</dbReference>
<keyword evidence="5" id="KW-0406">Ion transport</keyword>
<keyword evidence="5" id="KW-0813">Transport</keyword>
<dbReference type="PROSITE" id="PS00236">
    <property type="entry name" value="NEUROTR_ION_CHANNEL"/>
    <property type="match status" value="1"/>
</dbReference>
<keyword evidence="4 5" id="KW-0472">Membrane</keyword>
<dbReference type="Pfam" id="PF02931">
    <property type="entry name" value="Neur_chan_LBD"/>
    <property type="match status" value="1"/>
</dbReference>
<dbReference type="InterPro" id="IPR006201">
    <property type="entry name" value="Neur_channel"/>
</dbReference>
<dbReference type="GO" id="GO:0004888">
    <property type="term" value="F:transmembrane signaling receptor activity"/>
    <property type="evidence" value="ECO:0007669"/>
    <property type="project" value="InterPro"/>
</dbReference>
<keyword evidence="5" id="KW-0732">Signal</keyword>
<organism evidence="8 9">
    <name type="scientific">Onchocerca volvulus</name>
    <dbReference type="NCBI Taxonomy" id="6282"/>
    <lineage>
        <taxon>Eukaryota</taxon>
        <taxon>Metazoa</taxon>
        <taxon>Ecdysozoa</taxon>
        <taxon>Nematoda</taxon>
        <taxon>Chromadorea</taxon>
        <taxon>Rhabditida</taxon>
        <taxon>Spirurina</taxon>
        <taxon>Spiruromorpha</taxon>
        <taxon>Filarioidea</taxon>
        <taxon>Onchocercidae</taxon>
        <taxon>Onchocerca</taxon>
    </lineage>
</organism>
<dbReference type="GO" id="GO:0005230">
    <property type="term" value="F:extracellular ligand-gated monoatomic ion channel activity"/>
    <property type="evidence" value="ECO:0007669"/>
    <property type="project" value="InterPro"/>
</dbReference>
<dbReference type="InterPro" id="IPR036719">
    <property type="entry name" value="Neuro-gated_channel_TM_sf"/>
</dbReference>
<dbReference type="GO" id="GO:0090326">
    <property type="term" value="P:positive regulation of locomotion involved in locomotory behavior"/>
    <property type="evidence" value="ECO:0007669"/>
    <property type="project" value="EnsemblMetazoa"/>
</dbReference>